<evidence type="ECO:0000313" key="4">
    <source>
        <dbReference type="Proteomes" id="UP000239863"/>
    </source>
</evidence>
<organism evidence="3 4">
    <name type="scientific">Clostridium algidicarnis DSM 15099</name>
    <dbReference type="NCBI Taxonomy" id="1121295"/>
    <lineage>
        <taxon>Bacteria</taxon>
        <taxon>Bacillati</taxon>
        <taxon>Bacillota</taxon>
        <taxon>Clostridia</taxon>
        <taxon>Eubacteriales</taxon>
        <taxon>Clostridiaceae</taxon>
        <taxon>Clostridium</taxon>
    </lineage>
</organism>
<dbReference type="GO" id="GO:0005840">
    <property type="term" value="C:ribosome"/>
    <property type="evidence" value="ECO:0007669"/>
    <property type="project" value="UniProtKB-KW"/>
</dbReference>
<reference evidence="3 4" key="1">
    <citation type="submission" date="2018-02" db="EMBL/GenBank/DDBJ databases">
        <title>Genomic Encyclopedia of Archaeal and Bacterial Type Strains, Phase II (KMG-II): from individual species to whole genera.</title>
        <authorList>
            <person name="Goeker M."/>
        </authorList>
    </citation>
    <scope>NUCLEOTIDE SEQUENCE [LARGE SCALE GENOMIC DNA]</scope>
    <source>
        <strain evidence="3 4">DSM 15099</strain>
    </source>
</reference>
<evidence type="ECO:0008006" key="5">
    <source>
        <dbReference type="Google" id="ProtNLM"/>
    </source>
</evidence>
<protein>
    <recommendedName>
        <fullName evidence="5">Ribosomal protein L14E/L6E/L27E</fullName>
    </recommendedName>
</protein>
<dbReference type="OrthoDB" id="1683515at2"/>
<keyword evidence="2" id="KW-0687">Ribonucleoprotein</keyword>
<dbReference type="Gene3D" id="2.30.30.30">
    <property type="match status" value="1"/>
</dbReference>
<dbReference type="GO" id="GO:1990904">
    <property type="term" value="C:ribonucleoprotein complex"/>
    <property type="evidence" value="ECO:0007669"/>
    <property type="project" value="UniProtKB-KW"/>
</dbReference>
<evidence type="ECO:0000256" key="2">
    <source>
        <dbReference type="ARBA" id="ARBA00023274"/>
    </source>
</evidence>
<dbReference type="STRING" id="37659.GCA_000703125_00690"/>
<evidence type="ECO:0000256" key="1">
    <source>
        <dbReference type="ARBA" id="ARBA00022980"/>
    </source>
</evidence>
<keyword evidence="1" id="KW-0689">Ribosomal protein</keyword>
<proteinExistence type="predicted"/>
<sequence length="93" mass="10629">MQDNDLIGKIAYSKAGRDKDKGYIIIERIDDNYVLVADGKKKTISKPKRKKLKHLNLTCEVANEIKDSLLSDERDIDIKIKSFLILKAIVKEV</sequence>
<dbReference type="InterPro" id="IPR041985">
    <property type="entry name" value="Ribosomal_eL14_KOW"/>
</dbReference>
<accession>A0A2S6FY56</accession>
<dbReference type="InterPro" id="IPR008991">
    <property type="entry name" value="Translation_prot_SH3-like_sf"/>
</dbReference>
<dbReference type="Proteomes" id="UP000239863">
    <property type="component" value="Unassembled WGS sequence"/>
</dbReference>
<dbReference type="InterPro" id="IPR014722">
    <property type="entry name" value="Rib_uL2_dom2"/>
</dbReference>
<dbReference type="SUPFAM" id="SSF50104">
    <property type="entry name" value="Translation proteins SH3-like domain"/>
    <property type="match status" value="1"/>
</dbReference>
<comment type="caution">
    <text evidence="3">The sequence shown here is derived from an EMBL/GenBank/DDBJ whole genome shotgun (WGS) entry which is preliminary data.</text>
</comment>
<gene>
    <name evidence="3" type="ORF">BD821_10674</name>
</gene>
<name>A0A2S6FY56_9CLOT</name>
<dbReference type="CDD" id="cd06088">
    <property type="entry name" value="KOW_RPL14"/>
    <property type="match status" value="1"/>
</dbReference>
<dbReference type="EMBL" id="PTIS01000006">
    <property type="protein sequence ID" value="PPK48552.1"/>
    <property type="molecule type" value="Genomic_DNA"/>
</dbReference>
<dbReference type="AlphaFoldDB" id="A0A2S6FY56"/>
<evidence type="ECO:0000313" key="3">
    <source>
        <dbReference type="EMBL" id="PPK48552.1"/>
    </source>
</evidence>